<sequence>MNNDNKYDSWYVEQYRKLKIPVLLMLAPFINFFIVQNITLAWSGTLNNKTIREKMQKLSFLMFIMVFGFFIMIAFCLYLIIKTEFDPDITNQDKITYNLFFSAIPYIYLLLTSITFSYLLKFLSYRLAIKHCVDKTPMTIDQINIHKQYFYKTLESKLNRQVYMFFNDVDFCLLGRGFYTFWETRNKRSAQRDFNHIFNGSSLSAPTSNLYINFFIKRSALLLYAIVFSANQLLQTNNKPKISFLLVFYWIFIRLLYAFLWVFGLFSLTLFATALQDLLNDFYAKYWTMPIGDNTPYHVAIAKMLSLSKESLTILSLLPFIFLPITYLIDLTASIFINKKKHNQYLDIFKSTNNQVNL</sequence>
<keyword evidence="1" id="KW-1133">Transmembrane helix</keyword>
<proteinExistence type="predicted"/>
<protein>
    <submittedName>
        <fullName evidence="2">Uncharacterized protein</fullName>
    </submittedName>
</protein>
<dbReference type="RefSeq" id="WP_255034545.1">
    <property type="nucleotide sequence ID" value="NZ_CP101414.1"/>
</dbReference>
<keyword evidence="1" id="KW-0472">Membrane</keyword>
<accession>A0ABT5GBF7</accession>
<evidence type="ECO:0000256" key="1">
    <source>
        <dbReference type="SAM" id="Phobius"/>
    </source>
</evidence>
<dbReference type="EMBL" id="JAJHZM010000014">
    <property type="protein sequence ID" value="MDC4182193.1"/>
    <property type="molecule type" value="Genomic_DNA"/>
</dbReference>
<reference evidence="2" key="1">
    <citation type="submission" date="2021-11" db="EMBL/GenBank/DDBJ databases">
        <title>Description of Mycoplasma bradburyaesp. nov.from sea birds: a tribute to a great mycoplasmologist.</title>
        <authorList>
            <person name="Ramirez A.S."/>
            <person name="Poveda C."/>
            <person name="Suarez-Perez A."/>
            <person name="Rosales R.S."/>
            <person name="Dijkman R."/>
            <person name="Feberwee A."/>
            <person name="Spergser J."/>
            <person name="Szostak M.P."/>
            <person name="Ressel L."/>
            <person name="Calabuig P."/>
            <person name="Catania S."/>
            <person name="Gobbo F."/>
            <person name="Timofte D."/>
            <person name="Poveda J.B."/>
        </authorList>
    </citation>
    <scope>NUCLEOTIDE SEQUENCE [LARGE SCALE GENOMIC DNA]</scope>
    <source>
        <strain evidence="2">T158</strain>
    </source>
</reference>
<feature type="transmembrane region" description="Helical" evidence="1">
    <location>
        <begin position="58"/>
        <end position="80"/>
    </location>
</feature>
<organism evidence="2 3">
    <name type="scientific">Mycoplasma bradburyae</name>
    <dbReference type="NCBI Taxonomy" id="2963128"/>
    <lineage>
        <taxon>Bacteria</taxon>
        <taxon>Bacillati</taxon>
        <taxon>Mycoplasmatota</taxon>
        <taxon>Mollicutes</taxon>
        <taxon>Mycoplasmataceae</taxon>
        <taxon>Mycoplasma</taxon>
    </lineage>
</organism>
<feature type="transmembrane region" description="Helical" evidence="1">
    <location>
        <begin position="242"/>
        <end position="275"/>
    </location>
</feature>
<evidence type="ECO:0000313" key="3">
    <source>
        <dbReference type="Proteomes" id="UP001220940"/>
    </source>
</evidence>
<keyword evidence="3" id="KW-1185">Reference proteome</keyword>
<feature type="transmembrane region" description="Helical" evidence="1">
    <location>
        <begin position="20"/>
        <end position="46"/>
    </location>
</feature>
<dbReference type="Proteomes" id="UP001220940">
    <property type="component" value="Unassembled WGS sequence"/>
</dbReference>
<keyword evidence="1" id="KW-0812">Transmembrane</keyword>
<gene>
    <name evidence="2" type="ORF">LNO68_03300</name>
</gene>
<evidence type="ECO:0000313" key="2">
    <source>
        <dbReference type="EMBL" id="MDC4182193.1"/>
    </source>
</evidence>
<name>A0ABT5GBF7_9MOLU</name>
<feature type="transmembrane region" description="Helical" evidence="1">
    <location>
        <begin position="100"/>
        <end position="120"/>
    </location>
</feature>
<feature type="transmembrane region" description="Helical" evidence="1">
    <location>
        <begin position="314"/>
        <end position="337"/>
    </location>
</feature>
<comment type="caution">
    <text evidence="2">The sequence shown here is derived from an EMBL/GenBank/DDBJ whole genome shotgun (WGS) entry which is preliminary data.</text>
</comment>